<proteinExistence type="predicted"/>
<protein>
    <submittedName>
        <fullName evidence="1">Uncharacterized protein</fullName>
    </submittedName>
</protein>
<dbReference type="EMBL" id="CM042031">
    <property type="protein sequence ID" value="KAI3783741.1"/>
    <property type="molecule type" value="Genomic_DNA"/>
</dbReference>
<organism evidence="1 2">
    <name type="scientific">Smallanthus sonchifolius</name>
    <dbReference type="NCBI Taxonomy" id="185202"/>
    <lineage>
        <taxon>Eukaryota</taxon>
        <taxon>Viridiplantae</taxon>
        <taxon>Streptophyta</taxon>
        <taxon>Embryophyta</taxon>
        <taxon>Tracheophyta</taxon>
        <taxon>Spermatophyta</taxon>
        <taxon>Magnoliopsida</taxon>
        <taxon>eudicotyledons</taxon>
        <taxon>Gunneridae</taxon>
        <taxon>Pentapetalae</taxon>
        <taxon>asterids</taxon>
        <taxon>campanulids</taxon>
        <taxon>Asterales</taxon>
        <taxon>Asteraceae</taxon>
        <taxon>Asteroideae</taxon>
        <taxon>Heliantheae alliance</taxon>
        <taxon>Millerieae</taxon>
        <taxon>Smallanthus</taxon>
    </lineage>
</organism>
<evidence type="ECO:0000313" key="2">
    <source>
        <dbReference type="Proteomes" id="UP001056120"/>
    </source>
</evidence>
<gene>
    <name evidence="1" type="ORF">L1987_42827</name>
</gene>
<comment type="caution">
    <text evidence="1">The sequence shown here is derived from an EMBL/GenBank/DDBJ whole genome shotgun (WGS) entry which is preliminary data.</text>
</comment>
<accession>A0ACB9GKL7</accession>
<sequence length="99" mass="10693">MKLARLTSVTRNYFENLVRALVNGLSDVDAHCGTSRTGGSRGLGVGSSKSRSSSNRNKGTTPTARSRNIDDSGHWSCEYCTFANAKSATACQMCQQRRS</sequence>
<reference evidence="2" key="1">
    <citation type="journal article" date="2022" name="Mol. Ecol. Resour.">
        <title>The genomes of chicory, endive, great burdock and yacon provide insights into Asteraceae palaeo-polyploidization history and plant inulin production.</title>
        <authorList>
            <person name="Fan W."/>
            <person name="Wang S."/>
            <person name="Wang H."/>
            <person name="Wang A."/>
            <person name="Jiang F."/>
            <person name="Liu H."/>
            <person name="Zhao H."/>
            <person name="Xu D."/>
            <person name="Zhang Y."/>
        </authorList>
    </citation>
    <scope>NUCLEOTIDE SEQUENCE [LARGE SCALE GENOMIC DNA]</scope>
    <source>
        <strain evidence="2">cv. Yunnan</strain>
    </source>
</reference>
<reference evidence="1 2" key="2">
    <citation type="journal article" date="2022" name="Mol. Ecol. Resour.">
        <title>The genomes of chicory, endive, great burdock and yacon provide insights into Asteraceae paleo-polyploidization history and plant inulin production.</title>
        <authorList>
            <person name="Fan W."/>
            <person name="Wang S."/>
            <person name="Wang H."/>
            <person name="Wang A."/>
            <person name="Jiang F."/>
            <person name="Liu H."/>
            <person name="Zhao H."/>
            <person name="Xu D."/>
            <person name="Zhang Y."/>
        </authorList>
    </citation>
    <scope>NUCLEOTIDE SEQUENCE [LARGE SCALE GENOMIC DNA]</scope>
    <source>
        <strain evidence="2">cv. Yunnan</strain>
        <tissue evidence="1">Leaves</tissue>
    </source>
</reference>
<keyword evidence="2" id="KW-1185">Reference proteome</keyword>
<name>A0ACB9GKL7_9ASTR</name>
<dbReference type="Proteomes" id="UP001056120">
    <property type="component" value="Linkage Group LG14"/>
</dbReference>
<evidence type="ECO:0000313" key="1">
    <source>
        <dbReference type="EMBL" id="KAI3783741.1"/>
    </source>
</evidence>